<evidence type="ECO:0000256" key="1">
    <source>
        <dbReference type="SAM" id="MobiDB-lite"/>
    </source>
</evidence>
<dbReference type="InterPro" id="IPR051276">
    <property type="entry name" value="Saccharopine_DH-like_oxidrdct"/>
</dbReference>
<dbReference type="RefSeq" id="WP_130780700.1">
    <property type="nucleotide sequence ID" value="NZ_BIMR01000070.1"/>
</dbReference>
<dbReference type="Proteomes" id="UP000289954">
    <property type="component" value="Unassembled WGS sequence"/>
</dbReference>
<dbReference type="GO" id="GO:0009247">
    <property type="term" value="P:glycolipid biosynthetic process"/>
    <property type="evidence" value="ECO:0007669"/>
    <property type="project" value="TreeGrafter"/>
</dbReference>
<feature type="region of interest" description="Disordered" evidence="1">
    <location>
        <begin position="418"/>
        <end position="440"/>
    </location>
</feature>
<reference evidence="3 4" key="1">
    <citation type="submission" date="2019-01" db="EMBL/GenBank/DDBJ databases">
        <title>Draft genome sequence of Cellulomonas takizawaensis strain TKZ-21.</title>
        <authorList>
            <person name="Yamamura H."/>
            <person name="Hayashi T."/>
            <person name="Hamada M."/>
            <person name="Serisawa Y."/>
            <person name="Matsuyama K."/>
            <person name="Nakagawa Y."/>
            <person name="Otoguro M."/>
            <person name="Yanagida F."/>
            <person name="Hayakawa M."/>
        </authorList>
    </citation>
    <scope>NUCLEOTIDE SEQUENCE [LARGE SCALE GENOMIC DNA]</scope>
    <source>
        <strain evidence="3 4">NBRC12680</strain>
    </source>
</reference>
<protein>
    <recommendedName>
        <fullName evidence="2">Saccharopine dehydrogenase NADP binding domain-containing protein</fullName>
    </recommendedName>
</protein>
<keyword evidence="4" id="KW-1185">Reference proteome</keyword>
<dbReference type="OrthoDB" id="4369409at2"/>
<evidence type="ECO:0000259" key="2">
    <source>
        <dbReference type="Pfam" id="PF03435"/>
    </source>
</evidence>
<feature type="region of interest" description="Disordered" evidence="1">
    <location>
        <begin position="209"/>
        <end position="236"/>
    </location>
</feature>
<feature type="compositionally biased region" description="Gly residues" evidence="1">
    <location>
        <begin position="431"/>
        <end position="440"/>
    </location>
</feature>
<dbReference type="EMBL" id="BIMR01000070">
    <property type="protein sequence ID" value="GCE76094.1"/>
    <property type="molecule type" value="Genomic_DNA"/>
</dbReference>
<evidence type="ECO:0000313" key="4">
    <source>
        <dbReference type="Proteomes" id="UP000289954"/>
    </source>
</evidence>
<gene>
    <name evidence="3" type="ORF">CBZ_11500</name>
</gene>
<name>A0A402DPP9_9CELL</name>
<organism evidence="3 4">
    <name type="scientific">Cellulomonas biazotea</name>
    <dbReference type="NCBI Taxonomy" id="1709"/>
    <lineage>
        <taxon>Bacteria</taxon>
        <taxon>Bacillati</taxon>
        <taxon>Actinomycetota</taxon>
        <taxon>Actinomycetes</taxon>
        <taxon>Micrococcales</taxon>
        <taxon>Cellulomonadaceae</taxon>
        <taxon>Cellulomonas</taxon>
    </lineage>
</organism>
<comment type="caution">
    <text evidence="3">The sequence shown here is derived from an EMBL/GenBank/DDBJ whole genome shotgun (WGS) entry which is preliminary data.</text>
</comment>
<evidence type="ECO:0000313" key="3">
    <source>
        <dbReference type="EMBL" id="GCE76094.1"/>
    </source>
</evidence>
<dbReference type="InterPro" id="IPR036291">
    <property type="entry name" value="NAD(P)-bd_dom_sf"/>
</dbReference>
<sequence length="440" mass="45532">MTPSAREHDLVLFGATGFVGRLLAAYLAEHAPPGTRIALAGRRRAALEEVRAGLPAAAQAWPLVAADSGDSASLAAMAGSARVVVSTVGPYLRHGLPLVEACARAGTHYADLTGEVPFVRAAADRYDAVARASGARIVHACGYDSVPSDLAVLLLHRRCTADDAGTLRTVRTVATARGGVSGGTVASMRGIAELSLRSRSVRRLLADPFSLSPDRGAEPDVPQPPDAPLPRRGRDGRWTTPFVMASFNSRVVRRSNALQGWAYGRTLRYGEVMGVGSGPRGAVLAAGISAGLAVGLGLVAAASATAPTRALLDRVLPGPGTGPDAATRERGWFRMTVDATTTHGRRYRAVAGGPGDPGYAATAVMLGEAGLALALDEPHLPDRAGSLTPASGLGDVLVDRLRAAGHLYDVAERKRPTLSAARESTRAERTVGGGHPADVR</sequence>
<dbReference type="SUPFAM" id="SSF51735">
    <property type="entry name" value="NAD(P)-binding Rossmann-fold domains"/>
    <property type="match status" value="1"/>
</dbReference>
<proteinExistence type="predicted"/>
<dbReference type="InterPro" id="IPR005097">
    <property type="entry name" value="Sacchrp_dh_NADP-bd"/>
</dbReference>
<dbReference type="GO" id="GO:0005886">
    <property type="term" value="C:plasma membrane"/>
    <property type="evidence" value="ECO:0007669"/>
    <property type="project" value="TreeGrafter"/>
</dbReference>
<dbReference type="Pfam" id="PF03435">
    <property type="entry name" value="Sacchrp_dh_NADP"/>
    <property type="match status" value="1"/>
</dbReference>
<dbReference type="Gene3D" id="3.40.50.720">
    <property type="entry name" value="NAD(P)-binding Rossmann-like Domain"/>
    <property type="match status" value="1"/>
</dbReference>
<dbReference type="AlphaFoldDB" id="A0A402DPP9"/>
<feature type="domain" description="Saccharopine dehydrogenase NADP binding" evidence="2">
    <location>
        <begin position="11"/>
        <end position="136"/>
    </location>
</feature>
<accession>A0A402DPP9</accession>
<dbReference type="PANTHER" id="PTHR12286:SF5">
    <property type="entry name" value="SACCHAROPINE DEHYDROGENASE-LIKE OXIDOREDUCTASE"/>
    <property type="match status" value="1"/>
</dbReference>
<dbReference type="PANTHER" id="PTHR12286">
    <property type="entry name" value="SACCHAROPINE DEHYDROGENASE-LIKE OXIDOREDUCTASE"/>
    <property type="match status" value="1"/>
</dbReference>